<dbReference type="PANTHER" id="PTHR43674:SF2">
    <property type="entry name" value="BETA-UREIDOPROPIONASE"/>
    <property type="match status" value="1"/>
</dbReference>
<dbReference type="EMBL" id="CP043311">
    <property type="protein sequence ID" value="QEY61794.1"/>
    <property type="molecule type" value="Genomic_DNA"/>
</dbReference>
<evidence type="ECO:0000313" key="4">
    <source>
        <dbReference type="EMBL" id="QEY61794.1"/>
    </source>
</evidence>
<dbReference type="GO" id="GO:0033388">
    <property type="term" value="P:putrescine biosynthetic process from arginine"/>
    <property type="evidence" value="ECO:0007669"/>
    <property type="project" value="TreeGrafter"/>
</dbReference>
<accession>A0A5J6QGW4</accession>
<dbReference type="Proteomes" id="UP000327179">
    <property type="component" value="Chromosome"/>
</dbReference>
<sequence>MNASRTIAVACCQLAPKIGDLAHNRRITERAIRAAALQGARVVVLPELVQSGYVFHNLGEALALAEAADGPILQLWQALAGELDIVIVGGFCERLEGERVANSAALVDASGVRAIYRKAHLWDAENAIFTAGNGQPPVVDTAFGRIGVMVCYDLEFPEWVRLPALAGADLLCAPVNWPDGPRPAIERPAEVVRVQANAAVNRLFIAACDRHGNERSVNWVQGSVIVDPDGYPLAGPAEEGGEQILIATLKLDEARNKRISQHNHLHDDRRPELYRAGGLL</sequence>
<proteinExistence type="inferred from homology"/>
<dbReference type="PROSITE" id="PS01227">
    <property type="entry name" value="UPF0012"/>
    <property type="match status" value="1"/>
</dbReference>
<dbReference type="InterPro" id="IPR003010">
    <property type="entry name" value="C-N_Hydrolase"/>
</dbReference>
<dbReference type="Gene3D" id="3.60.110.10">
    <property type="entry name" value="Carbon-nitrogen hydrolase"/>
    <property type="match status" value="1"/>
</dbReference>
<name>A0A5J6QGW4_9GAMM</name>
<dbReference type="PANTHER" id="PTHR43674">
    <property type="entry name" value="NITRILASE C965.09-RELATED"/>
    <property type="match status" value="1"/>
</dbReference>
<dbReference type="SUPFAM" id="SSF56317">
    <property type="entry name" value="Carbon-nitrogen hydrolase"/>
    <property type="match status" value="1"/>
</dbReference>
<evidence type="ECO:0000313" key="5">
    <source>
        <dbReference type="Proteomes" id="UP000327179"/>
    </source>
</evidence>
<dbReference type="AlphaFoldDB" id="A0A5J6QGW4"/>
<comment type="similarity">
    <text evidence="1">Belongs to the carbon-nitrogen hydrolase superfamily. NIT1/NIT2 family.</text>
</comment>
<organism evidence="4 5">
    <name type="scientific">Metapseudomonas lalkuanensis</name>
    <dbReference type="NCBI Taxonomy" id="2604832"/>
    <lineage>
        <taxon>Bacteria</taxon>
        <taxon>Pseudomonadati</taxon>
        <taxon>Pseudomonadota</taxon>
        <taxon>Gammaproteobacteria</taxon>
        <taxon>Pseudomonadales</taxon>
        <taxon>Pseudomonadaceae</taxon>
        <taxon>Metapseudomonas</taxon>
    </lineage>
</organism>
<dbReference type="PROSITE" id="PS50263">
    <property type="entry name" value="CN_HYDROLASE"/>
    <property type="match status" value="1"/>
</dbReference>
<keyword evidence="2 4" id="KW-0378">Hydrolase</keyword>
<protein>
    <submittedName>
        <fullName evidence="4">Carbon-nitrogen hydrolase</fullName>
    </submittedName>
</protein>
<dbReference type="InterPro" id="IPR050345">
    <property type="entry name" value="Aliph_Amidase/BUP"/>
</dbReference>
<reference evidence="4 5" key="1">
    <citation type="submission" date="2019-08" db="EMBL/GenBank/DDBJ databases">
        <title>Whole-genome Sequencing of e-waste polymer degrading bacterium Pseudomonas sp. strain PE08.</title>
        <authorList>
            <person name="Kirdat K."/>
            <person name="Debbarma P."/>
            <person name="Narawade N."/>
            <person name="Suyal D."/>
            <person name="Thorat V."/>
            <person name="Shouche Y."/>
            <person name="Goel R."/>
            <person name="Yadav A."/>
        </authorList>
    </citation>
    <scope>NUCLEOTIDE SEQUENCE [LARGE SCALE GENOMIC DNA]</scope>
    <source>
        <strain evidence="4 5">PE08</strain>
    </source>
</reference>
<evidence type="ECO:0000256" key="1">
    <source>
        <dbReference type="ARBA" id="ARBA00010613"/>
    </source>
</evidence>
<dbReference type="KEGG" id="plal:FXN65_06880"/>
<dbReference type="InterPro" id="IPR036526">
    <property type="entry name" value="C-N_Hydrolase_sf"/>
</dbReference>
<dbReference type="CDD" id="cd07580">
    <property type="entry name" value="nitrilase_2"/>
    <property type="match status" value="1"/>
</dbReference>
<gene>
    <name evidence="4" type="ORF">FXN65_06880</name>
</gene>
<dbReference type="GO" id="GO:0050126">
    <property type="term" value="F:N-carbamoylputrescine amidase activity"/>
    <property type="evidence" value="ECO:0007669"/>
    <property type="project" value="TreeGrafter"/>
</dbReference>
<keyword evidence="5" id="KW-1185">Reference proteome</keyword>
<evidence type="ECO:0000256" key="2">
    <source>
        <dbReference type="ARBA" id="ARBA00022801"/>
    </source>
</evidence>
<evidence type="ECO:0000259" key="3">
    <source>
        <dbReference type="PROSITE" id="PS50263"/>
    </source>
</evidence>
<dbReference type="InterPro" id="IPR001110">
    <property type="entry name" value="UPF0012_CS"/>
</dbReference>
<dbReference type="Pfam" id="PF00795">
    <property type="entry name" value="CN_hydrolase"/>
    <property type="match status" value="1"/>
</dbReference>
<dbReference type="RefSeq" id="WP_151132338.1">
    <property type="nucleotide sequence ID" value="NZ_CP043311.1"/>
</dbReference>
<feature type="domain" description="CN hydrolase" evidence="3">
    <location>
        <begin position="7"/>
        <end position="251"/>
    </location>
</feature>